<evidence type="ECO:0000313" key="8">
    <source>
        <dbReference type="Proteomes" id="UP001337655"/>
    </source>
</evidence>
<protein>
    <recommendedName>
        <fullName evidence="6">Sec39 domain-containing protein</fullName>
    </recommendedName>
</protein>
<keyword evidence="2" id="KW-0813">Transport</keyword>
<dbReference type="InterPro" id="IPR013244">
    <property type="entry name" value="Sec39_domain"/>
</dbReference>
<keyword evidence="4" id="KW-0653">Protein transport</keyword>
<keyword evidence="3" id="KW-0256">Endoplasmic reticulum</keyword>
<comment type="subcellular location">
    <subcellularLocation>
        <location evidence="1">Endoplasmic reticulum</location>
    </subcellularLocation>
</comment>
<name>A0AAV9PNA6_9PEZI</name>
<dbReference type="AlphaFoldDB" id="A0AAV9PNA6"/>
<evidence type="ECO:0000313" key="7">
    <source>
        <dbReference type="EMBL" id="KAK5173771.1"/>
    </source>
</evidence>
<evidence type="ECO:0000256" key="4">
    <source>
        <dbReference type="ARBA" id="ARBA00022927"/>
    </source>
</evidence>
<dbReference type="PANTHER" id="PTHR40787">
    <property type="entry name" value="SECRETED PROTEIN"/>
    <property type="match status" value="1"/>
</dbReference>
<dbReference type="GO" id="GO:0015031">
    <property type="term" value="P:protein transport"/>
    <property type="evidence" value="ECO:0007669"/>
    <property type="project" value="UniProtKB-KW"/>
</dbReference>
<dbReference type="EMBL" id="JAVRRT010000003">
    <property type="protein sequence ID" value="KAK5173771.1"/>
    <property type="molecule type" value="Genomic_DNA"/>
</dbReference>
<evidence type="ECO:0000259" key="6">
    <source>
        <dbReference type="Pfam" id="PF08314"/>
    </source>
</evidence>
<dbReference type="Pfam" id="PF08314">
    <property type="entry name" value="Sec39"/>
    <property type="match status" value="1"/>
</dbReference>
<dbReference type="GO" id="GO:0005783">
    <property type="term" value="C:endoplasmic reticulum"/>
    <property type="evidence" value="ECO:0007669"/>
    <property type="project" value="UniProtKB-SubCell"/>
</dbReference>
<dbReference type="GO" id="GO:0006890">
    <property type="term" value="P:retrograde vesicle-mediated transport, Golgi to endoplasmic reticulum"/>
    <property type="evidence" value="ECO:0007669"/>
    <property type="project" value="InterPro"/>
</dbReference>
<reference evidence="7 8" key="1">
    <citation type="submission" date="2023-08" db="EMBL/GenBank/DDBJ databases">
        <title>Black Yeasts Isolated from many extreme environments.</title>
        <authorList>
            <person name="Coleine C."/>
            <person name="Stajich J.E."/>
            <person name="Selbmann L."/>
        </authorList>
    </citation>
    <scope>NUCLEOTIDE SEQUENCE [LARGE SCALE GENOMIC DNA]</scope>
    <source>
        <strain evidence="7 8">CCFEE 5935</strain>
    </source>
</reference>
<dbReference type="RefSeq" id="XP_064662466.1">
    <property type="nucleotide sequence ID" value="XM_064799711.1"/>
</dbReference>
<evidence type="ECO:0000256" key="3">
    <source>
        <dbReference type="ARBA" id="ARBA00022824"/>
    </source>
</evidence>
<dbReference type="Proteomes" id="UP001337655">
    <property type="component" value="Unassembled WGS sequence"/>
</dbReference>
<sequence length="968" mass="107416">MAKDLSPAKCILLTIHYASEGNIKALHSFTPTRLDALSPKLVLEILLTYLPESLDPSEYTTYVSEVASRLYLDVEREDIHVDLSPVNDIDEEQAKKRVKKLNLLDIQPPSFPPDAPPDLLTRFLCHRSYRIDSETGLLNLVPQLIEPFLKQNDYIRTWYISVVLPLTRLQLEYYPDDDVEAPSLSNFEKMEGKEGMDVLLRHVTGPQQNNQSGGSGVESEVARDLKGLVGPWMYGHTERKRRKLYRSRDDGTAEGLTRDMRRISLNGISSEHKTGHDWEHVFPWMVTQAREDFRSITQAIEDWDGPGDVDLGGFSPGNAGTYLDEDTQSKLESQYAQAVFASCYAVEADTEDTVQGAHGVLARLAALLDFIPPPDLATSVESLPKLERHAARLENSNTTADLEPNALLSSEHPLTTPRFETYMLLQMMVYSAYQFNGLGYPISLVNAAKLHFYAAPEEQLATLKKILHGLGNGGARKDDAQRTADRAKLMWLWNWGIDSDDDSATEGAGVLGKIPRQSFEEEMLRCFTETSAYQLAINLYLVSAQNYLPAQRIEEVVLEEAMEAYDGASNGNKTRGGVKKANDIISAFRPYFSESPRFQEAIALIAATHALSFYSLTLQHGVPFQPVSIRVSKDPIGLISKVLEQNPRSYTKVDDLVSISRNLVTAGLVGAESDSDGDGVNGQADLEIRRKDAERRVAFMAIEAALREDDFETAYSYIMNRLSPSSADIEAPKVERRPSGKHHFRMSSKESARSKAAASDDDVSWRAAFLAGRYRPASASPPSLRRLEQRTELLSLALLLAPVHQLTEILAAWRRCEEEMTSLQRAQQEAEEDFDNRAHKRQNASALPGNFTVQDEDEGMVLNQKRREMGRMTGKTGEGEAPVSMFDLTRSAAQAFSKNAFPLRGAAASSTGNASMEESVVSLGSETEADAQQRVRRRDMIANTVSGGLASGLGWVLGATPASQQQER</sequence>
<accession>A0AAV9PNA6</accession>
<comment type="caution">
    <text evidence="7">The sequence shown here is derived from an EMBL/GenBank/DDBJ whole genome shotgun (WGS) entry which is preliminary data.</text>
</comment>
<evidence type="ECO:0000256" key="5">
    <source>
        <dbReference type="SAM" id="MobiDB-lite"/>
    </source>
</evidence>
<keyword evidence="8" id="KW-1185">Reference proteome</keyword>
<proteinExistence type="predicted"/>
<evidence type="ECO:0000256" key="1">
    <source>
        <dbReference type="ARBA" id="ARBA00004240"/>
    </source>
</evidence>
<dbReference type="GeneID" id="89923799"/>
<feature type="region of interest" description="Disordered" evidence="5">
    <location>
        <begin position="729"/>
        <end position="757"/>
    </location>
</feature>
<dbReference type="PANTHER" id="PTHR40787:SF3">
    <property type="entry name" value="PROTEIN TRANSPORT PROTEIN SEC39"/>
    <property type="match status" value="1"/>
</dbReference>
<evidence type="ECO:0000256" key="2">
    <source>
        <dbReference type="ARBA" id="ARBA00022448"/>
    </source>
</evidence>
<feature type="domain" description="Sec39" evidence="6">
    <location>
        <begin position="11"/>
        <end position="832"/>
    </location>
</feature>
<gene>
    <name evidence="7" type="ORF">LTR77_002452</name>
</gene>
<organism evidence="7 8">
    <name type="scientific">Saxophila tyrrhenica</name>
    <dbReference type="NCBI Taxonomy" id="1690608"/>
    <lineage>
        <taxon>Eukaryota</taxon>
        <taxon>Fungi</taxon>
        <taxon>Dikarya</taxon>
        <taxon>Ascomycota</taxon>
        <taxon>Pezizomycotina</taxon>
        <taxon>Dothideomycetes</taxon>
        <taxon>Dothideomycetidae</taxon>
        <taxon>Mycosphaerellales</taxon>
        <taxon>Extremaceae</taxon>
        <taxon>Saxophila</taxon>
    </lineage>
</organism>